<dbReference type="PANTHER" id="PTHR47634">
    <property type="entry name" value="PROTEIN KINASE DOMAIN-CONTAINING PROTEIN-RELATED"/>
    <property type="match status" value="1"/>
</dbReference>
<evidence type="ECO:0000256" key="5">
    <source>
        <dbReference type="ARBA" id="ARBA00022777"/>
    </source>
</evidence>
<reference evidence="9 10" key="1">
    <citation type="submission" date="2021-03" db="EMBL/GenBank/DDBJ databases">
        <authorList>
            <person name="King G.J."/>
            <person name="Bancroft I."/>
            <person name="Baten A."/>
            <person name="Bloomfield J."/>
            <person name="Borpatragohain P."/>
            <person name="He Z."/>
            <person name="Irish N."/>
            <person name="Irwin J."/>
            <person name="Liu K."/>
            <person name="Mauleon R.P."/>
            <person name="Moore J."/>
            <person name="Morris R."/>
            <person name="Ostergaard L."/>
            <person name="Wang B."/>
            <person name="Wells R."/>
        </authorList>
    </citation>
    <scope>NUCLEOTIDE SEQUENCE [LARGE SCALE GENOMIC DNA]</scope>
    <source>
        <strain evidence="9">R-o-18</strain>
        <tissue evidence="9">Leaf</tissue>
    </source>
</reference>
<keyword evidence="10" id="KW-1185">Reference proteome</keyword>
<evidence type="ECO:0000256" key="1">
    <source>
        <dbReference type="ARBA" id="ARBA00012513"/>
    </source>
</evidence>
<dbReference type="EMBL" id="JADBGQ010000004">
    <property type="protein sequence ID" value="KAG5400655.1"/>
    <property type="molecule type" value="Genomic_DNA"/>
</dbReference>
<evidence type="ECO:0000256" key="2">
    <source>
        <dbReference type="ARBA" id="ARBA00022527"/>
    </source>
</evidence>
<comment type="catalytic activity">
    <reaction evidence="8">
        <text>L-seryl-[protein] + ATP = O-phospho-L-seryl-[protein] + ADP + H(+)</text>
        <dbReference type="Rhea" id="RHEA:17989"/>
        <dbReference type="Rhea" id="RHEA-COMP:9863"/>
        <dbReference type="Rhea" id="RHEA-COMP:11604"/>
        <dbReference type="ChEBI" id="CHEBI:15378"/>
        <dbReference type="ChEBI" id="CHEBI:29999"/>
        <dbReference type="ChEBI" id="CHEBI:30616"/>
        <dbReference type="ChEBI" id="CHEBI:83421"/>
        <dbReference type="ChEBI" id="CHEBI:456216"/>
        <dbReference type="EC" id="2.7.11.1"/>
    </reaction>
</comment>
<dbReference type="EC" id="2.7.11.1" evidence="1"/>
<protein>
    <recommendedName>
        <fullName evidence="1">non-specific serine/threonine protein kinase</fullName>
        <ecNumber evidence="1">2.7.11.1</ecNumber>
    </recommendedName>
</protein>
<organism evidence="9 10">
    <name type="scientific">Brassica rapa subsp. trilocularis</name>
    <dbReference type="NCBI Taxonomy" id="1813537"/>
    <lineage>
        <taxon>Eukaryota</taxon>
        <taxon>Viridiplantae</taxon>
        <taxon>Streptophyta</taxon>
        <taxon>Embryophyta</taxon>
        <taxon>Tracheophyta</taxon>
        <taxon>Spermatophyta</taxon>
        <taxon>Magnoliopsida</taxon>
        <taxon>eudicotyledons</taxon>
        <taxon>Gunneridae</taxon>
        <taxon>Pentapetalae</taxon>
        <taxon>rosids</taxon>
        <taxon>malvids</taxon>
        <taxon>Brassicales</taxon>
        <taxon>Brassicaceae</taxon>
        <taxon>Brassiceae</taxon>
        <taxon>Brassica</taxon>
    </lineage>
</organism>
<accession>A0ABQ7MQ37</accession>
<comment type="caution">
    <text evidence="9">The sequence shown here is derived from an EMBL/GenBank/DDBJ whole genome shotgun (WGS) entry which is preliminary data.</text>
</comment>
<dbReference type="Proteomes" id="UP000823674">
    <property type="component" value="Chromosome A04"/>
</dbReference>
<sequence length="141" mass="16206">MSVIWFVGSEKVKQGGRKGSRLSRRYHVASADLKCELVDLATGDLWEAATREICSTDMVIDHRHIRRLLRFWPMNKVLTQKDEFTEQDANDSSDFLVTILDFVSEKRPTLSECLLHPWISCGPRSIEPSLITTRDKNLKQS</sequence>
<evidence type="ECO:0000256" key="6">
    <source>
        <dbReference type="ARBA" id="ARBA00022840"/>
    </source>
</evidence>
<proteinExistence type="predicted"/>
<gene>
    <name evidence="9" type="primary">A04p007950.1_BraROA</name>
    <name evidence="9" type="ORF">IGI04_015262</name>
</gene>
<name>A0ABQ7MQ37_BRACM</name>
<evidence type="ECO:0000256" key="8">
    <source>
        <dbReference type="ARBA" id="ARBA00048679"/>
    </source>
</evidence>
<evidence type="ECO:0000256" key="3">
    <source>
        <dbReference type="ARBA" id="ARBA00022679"/>
    </source>
</evidence>
<evidence type="ECO:0000256" key="4">
    <source>
        <dbReference type="ARBA" id="ARBA00022741"/>
    </source>
</evidence>
<keyword evidence="4" id="KW-0547">Nucleotide-binding</keyword>
<evidence type="ECO:0000313" key="9">
    <source>
        <dbReference type="EMBL" id="KAG5400655.1"/>
    </source>
</evidence>
<keyword evidence="3" id="KW-0808">Transferase</keyword>
<dbReference type="InterPro" id="IPR051334">
    <property type="entry name" value="SRPK"/>
</dbReference>
<dbReference type="Gene3D" id="1.10.510.10">
    <property type="entry name" value="Transferase(Phosphotransferase) domain 1"/>
    <property type="match status" value="1"/>
</dbReference>
<dbReference type="PANTHER" id="PTHR47634:SF9">
    <property type="entry name" value="PROTEIN KINASE DOMAIN-CONTAINING PROTEIN-RELATED"/>
    <property type="match status" value="1"/>
</dbReference>
<evidence type="ECO:0000313" key="10">
    <source>
        <dbReference type="Proteomes" id="UP000823674"/>
    </source>
</evidence>
<comment type="catalytic activity">
    <reaction evidence="7">
        <text>L-threonyl-[protein] + ATP = O-phospho-L-threonyl-[protein] + ADP + H(+)</text>
        <dbReference type="Rhea" id="RHEA:46608"/>
        <dbReference type="Rhea" id="RHEA-COMP:11060"/>
        <dbReference type="Rhea" id="RHEA-COMP:11605"/>
        <dbReference type="ChEBI" id="CHEBI:15378"/>
        <dbReference type="ChEBI" id="CHEBI:30013"/>
        <dbReference type="ChEBI" id="CHEBI:30616"/>
        <dbReference type="ChEBI" id="CHEBI:61977"/>
        <dbReference type="ChEBI" id="CHEBI:456216"/>
        <dbReference type="EC" id="2.7.11.1"/>
    </reaction>
</comment>
<keyword evidence="5" id="KW-0418">Kinase</keyword>
<keyword evidence="2" id="KW-0723">Serine/threonine-protein kinase</keyword>
<evidence type="ECO:0000256" key="7">
    <source>
        <dbReference type="ARBA" id="ARBA00047899"/>
    </source>
</evidence>
<keyword evidence="6" id="KW-0067">ATP-binding</keyword>